<dbReference type="Pfam" id="PF16804">
    <property type="entry name" value="DUF5071"/>
    <property type="match status" value="1"/>
</dbReference>
<protein>
    <recommendedName>
        <fullName evidence="2">DUF5071 domain-containing protein</fullName>
    </recommendedName>
</protein>
<evidence type="ECO:0000313" key="4">
    <source>
        <dbReference type="Proteomes" id="UP001373714"/>
    </source>
</evidence>
<dbReference type="Proteomes" id="UP001373714">
    <property type="component" value="Unassembled WGS sequence"/>
</dbReference>
<evidence type="ECO:0000256" key="1">
    <source>
        <dbReference type="SAM" id="MobiDB-lite"/>
    </source>
</evidence>
<dbReference type="EMBL" id="JAVHNS010000012">
    <property type="protein sequence ID" value="KAK6338525.1"/>
    <property type="molecule type" value="Genomic_DNA"/>
</dbReference>
<feature type="region of interest" description="Disordered" evidence="1">
    <location>
        <begin position="284"/>
        <end position="304"/>
    </location>
</feature>
<dbReference type="InterPro" id="IPR038692">
    <property type="entry name" value="Cthe_2751_sf"/>
</dbReference>
<sequence length="304" mass="34526">MTSTREQTPVDLEALKLLGAKEFGDQVDSLLLSVAHQYYDPSYHLRGPPPAVKVIGSRASEQPTVAALALILQSTLENKDSFYKASLSFWFILSDMPLYDLEIYRPILEDMAAKAGLPMTSTGQEYSAAWVSLRNGAKGLLRLMNDHTAVWTPKSKYDDMAIRSLRERVTSAEEMQPHVRGLLAWLADGNWPNWTSCAEQLARFPEATIGPICELIRTEREDIEWVYMVLAFVARYLPAGLYWAELRSSIEQLREDMKGNPSYDGEMDEDMRNIFDKHDAWLSEHQDRTTSDACAKQKKAIQKE</sequence>
<dbReference type="Gene3D" id="1.25.40.750">
    <property type="entry name" value="Domain of unknown function DUF5071"/>
    <property type="match status" value="1"/>
</dbReference>
<dbReference type="InterPro" id="IPR031837">
    <property type="entry name" value="DUF5071"/>
</dbReference>
<comment type="caution">
    <text evidence="3">The sequence shown here is derived from an EMBL/GenBank/DDBJ whole genome shotgun (WGS) entry which is preliminary data.</text>
</comment>
<name>A0AAV9UAC0_9PEZI</name>
<dbReference type="AlphaFoldDB" id="A0AAV9UAC0"/>
<evidence type="ECO:0000259" key="2">
    <source>
        <dbReference type="Pfam" id="PF16804"/>
    </source>
</evidence>
<reference evidence="3 4" key="1">
    <citation type="submission" date="2019-10" db="EMBL/GenBank/DDBJ databases">
        <authorList>
            <person name="Palmer J.M."/>
        </authorList>
    </citation>
    <scope>NUCLEOTIDE SEQUENCE [LARGE SCALE GENOMIC DNA]</scope>
    <source>
        <strain evidence="3 4">TWF730</strain>
    </source>
</reference>
<accession>A0AAV9UAC0</accession>
<keyword evidence="4" id="KW-1185">Reference proteome</keyword>
<gene>
    <name evidence="3" type="ORF">TWF730_002588</name>
</gene>
<feature type="domain" description="DUF5071" evidence="2">
    <location>
        <begin position="151"/>
        <end position="269"/>
    </location>
</feature>
<evidence type="ECO:0000313" key="3">
    <source>
        <dbReference type="EMBL" id="KAK6338525.1"/>
    </source>
</evidence>
<proteinExistence type="predicted"/>
<organism evidence="3 4">
    <name type="scientific">Orbilia blumenaviensis</name>
    <dbReference type="NCBI Taxonomy" id="1796055"/>
    <lineage>
        <taxon>Eukaryota</taxon>
        <taxon>Fungi</taxon>
        <taxon>Dikarya</taxon>
        <taxon>Ascomycota</taxon>
        <taxon>Pezizomycotina</taxon>
        <taxon>Orbiliomycetes</taxon>
        <taxon>Orbiliales</taxon>
        <taxon>Orbiliaceae</taxon>
        <taxon>Orbilia</taxon>
    </lineage>
</organism>